<name>A0ABR5AV01_BACBA</name>
<dbReference type="Proteomes" id="UP000031982">
    <property type="component" value="Unassembled WGS sequence"/>
</dbReference>
<organism evidence="2 3">
    <name type="scientific">Bacillus badius</name>
    <dbReference type="NCBI Taxonomy" id="1455"/>
    <lineage>
        <taxon>Bacteria</taxon>
        <taxon>Bacillati</taxon>
        <taxon>Bacillota</taxon>
        <taxon>Bacilli</taxon>
        <taxon>Bacillales</taxon>
        <taxon>Bacillaceae</taxon>
        <taxon>Pseudobacillus</taxon>
    </lineage>
</organism>
<keyword evidence="3" id="KW-1185">Reference proteome</keyword>
<evidence type="ECO:0000313" key="2">
    <source>
        <dbReference type="EMBL" id="KIL78589.1"/>
    </source>
</evidence>
<evidence type="ECO:0008006" key="4">
    <source>
        <dbReference type="Google" id="ProtNLM"/>
    </source>
</evidence>
<proteinExistence type="predicted"/>
<protein>
    <recommendedName>
        <fullName evidence="4">Transporter</fullName>
    </recommendedName>
</protein>
<accession>A0ABR5AV01</accession>
<dbReference type="EMBL" id="JXLP01000009">
    <property type="protein sequence ID" value="KIL78589.1"/>
    <property type="molecule type" value="Genomic_DNA"/>
</dbReference>
<feature type="region of interest" description="Disordered" evidence="1">
    <location>
        <begin position="28"/>
        <end position="110"/>
    </location>
</feature>
<comment type="caution">
    <text evidence="2">The sequence shown here is derived from an EMBL/GenBank/DDBJ whole genome shotgun (WGS) entry which is preliminary data.</text>
</comment>
<sequence>MDYRDYYHYYSAFPPEENRMFEAETLYDFSPDPRQGQGFQGGWPPGFPSGQQPVGPMGFPSSQQPGFGTPGFPSTPPPGTPGGGAQQGGPPSSPPPAFTPQLQQTGATPFAVDPGGIRGCLYRYTYVWMEGGRSFWFYPTFVGRNSVAGWRWRNGRWVYYGTDLRRIRSFQCF</sequence>
<dbReference type="RefSeq" id="WP_082028014.1">
    <property type="nucleotide sequence ID" value="NZ_JARTHD010000011.1"/>
</dbReference>
<reference evidence="2 3" key="1">
    <citation type="submission" date="2015-01" db="EMBL/GenBank/DDBJ databases">
        <title>Genome Assembly of Bacillus badius MTCC 1458.</title>
        <authorList>
            <person name="Verma A."/>
            <person name="Khatri I."/>
            <person name="Mual P."/>
            <person name="Subramanian S."/>
            <person name="Krishnamurthi S."/>
        </authorList>
    </citation>
    <scope>NUCLEOTIDE SEQUENCE [LARGE SCALE GENOMIC DNA]</scope>
    <source>
        <strain evidence="2 3">MTCC 1458</strain>
    </source>
</reference>
<evidence type="ECO:0000256" key="1">
    <source>
        <dbReference type="SAM" id="MobiDB-lite"/>
    </source>
</evidence>
<feature type="compositionally biased region" description="Low complexity" evidence="1">
    <location>
        <begin position="62"/>
        <end position="72"/>
    </location>
</feature>
<gene>
    <name evidence="2" type="ORF">SD77_4269</name>
</gene>
<evidence type="ECO:0000313" key="3">
    <source>
        <dbReference type="Proteomes" id="UP000031982"/>
    </source>
</evidence>